<evidence type="ECO:0000256" key="1">
    <source>
        <dbReference type="ARBA" id="ARBA00001947"/>
    </source>
</evidence>
<dbReference type="GO" id="GO:0004157">
    <property type="term" value="F:dihydropyrimidinase activity"/>
    <property type="evidence" value="ECO:0007669"/>
    <property type="project" value="UniProtKB-EC"/>
</dbReference>
<feature type="modified residue" description="N6-carboxylysine" evidence="5">
    <location>
        <position position="148"/>
    </location>
</feature>
<dbReference type="FunFam" id="3.20.20.140:FF:000174">
    <property type="entry name" value="Dihydropyrimidinase-related protein 2"/>
    <property type="match status" value="1"/>
</dbReference>
<feature type="domain" description="Amidohydrolase-related" evidence="6">
    <location>
        <begin position="49"/>
        <end position="430"/>
    </location>
</feature>
<comment type="caution">
    <text evidence="7">The sequence shown here is derived from an EMBL/GenBank/DDBJ whole genome shotgun (WGS) entry which is preliminary data.</text>
</comment>
<comment type="PTM">
    <text evidence="5">Carbamylation allows a single lysine to coordinate two divalent metal cations.</text>
</comment>
<evidence type="ECO:0000256" key="5">
    <source>
        <dbReference type="PIRSR" id="PIRSR611778-50"/>
    </source>
</evidence>
<evidence type="ECO:0000256" key="4">
    <source>
        <dbReference type="ARBA" id="ARBA00022801"/>
    </source>
</evidence>
<dbReference type="InterPro" id="IPR032466">
    <property type="entry name" value="Metal_Hydrolase"/>
</dbReference>
<accession>A0A9D1N2M1</accession>
<dbReference type="Gene3D" id="3.20.20.140">
    <property type="entry name" value="Metal-dependent hydrolases"/>
    <property type="match status" value="1"/>
</dbReference>
<dbReference type="InterPro" id="IPR018228">
    <property type="entry name" value="DNase_TatD-rel_CS"/>
</dbReference>
<dbReference type="PANTHER" id="PTHR11647:SF1">
    <property type="entry name" value="COLLAPSIN RESPONSE MEDIATOR PROTEIN"/>
    <property type="match status" value="1"/>
</dbReference>
<evidence type="ECO:0000256" key="2">
    <source>
        <dbReference type="ARBA" id="ARBA00008829"/>
    </source>
</evidence>
<keyword evidence="4 7" id="KW-0378">Hydrolase</keyword>
<dbReference type="InterPro" id="IPR011059">
    <property type="entry name" value="Metal-dep_hydrolase_composite"/>
</dbReference>
<name>A0A9D1N2M1_9FIRM</name>
<evidence type="ECO:0000313" key="7">
    <source>
        <dbReference type="EMBL" id="HIU93619.1"/>
    </source>
</evidence>
<proteinExistence type="inferred from homology"/>
<dbReference type="GO" id="GO:0005829">
    <property type="term" value="C:cytosol"/>
    <property type="evidence" value="ECO:0007669"/>
    <property type="project" value="TreeGrafter"/>
</dbReference>
<dbReference type="InterPro" id="IPR006680">
    <property type="entry name" value="Amidohydro-rel"/>
</dbReference>
<dbReference type="EC" id="3.5.2.2" evidence="7"/>
<evidence type="ECO:0000256" key="3">
    <source>
        <dbReference type="ARBA" id="ARBA00022723"/>
    </source>
</evidence>
<dbReference type="NCBIfam" id="TIGR02033">
    <property type="entry name" value="D-hydantoinase"/>
    <property type="match status" value="1"/>
</dbReference>
<reference evidence="7" key="2">
    <citation type="journal article" date="2021" name="PeerJ">
        <title>Extensive microbial diversity within the chicken gut microbiome revealed by metagenomics and culture.</title>
        <authorList>
            <person name="Gilroy R."/>
            <person name="Ravi A."/>
            <person name="Getino M."/>
            <person name="Pursley I."/>
            <person name="Horton D.L."/>
            <person name="Alikhan N.F."/>
            <person name="Baker D."/>
            <person name="Gharbi K."/>
            <person name="Hall N."/>
            <person name="Watson M."/>
            <person name="Adriaenssens E.M."/>
            <person name="Foster-Nyarko E."/>
            <person name="Jarju S."/>
            <person name="Secka A."/>
            <person name="Antonio M."/>
            <person name="Oren A."/>
            <person name="Chaudhuri R.R."/>
            <person name="La Ragione R."/>
            <person name="Hildebrand F."/>
            <person name="Pallen M.J."/>
        </authorList>
    </citation>
    <scope>NUCLEOTIDE SEQUENCE</scope>
    <source>
        <strain evidence="7">ChiGjej2B2-16831</strain>
    </source>
</reference>
<dbReference type="Proteomes" id="UP000824128">
    <property type="component" value="Unassembled WGS sequence"/>
</dbReference>
<keyword evidence="3" id="KW-0479">Metal-binding</keyword>
<dbReference type="InterPro" id="IPR050378">
    <property type="entry name" value="Metallo-dep_Hydrolases_sf"/>
</dbReference>
<organism evidence="7 8">
    <name type="scientific">Candidatus Aphodomorpha intestinavium</name>
    <dbReference type="NCBI Taxonomy" id="2840672"/>
    <lineage>
        <taxon>Bacteria</taxon>
        <taxon>Bacillati</taxon>
        <taxon>Bacillota</taxon>
        <taxon>Clostridia</taxon>
        <taxon>Eubacteriales</taxon>
        <taxon>Candidatus Aphodomorpha</taxon>
    </lineage>
</organism>
<dbReference type="Pfam" id="PF01979">
    <property type="entry name" value="Amidohydro_1"/>
    <property type="match status" value="1"/>
</dbReference>
<comment type="similarity">
    <text evidence="2">Belongs to the metallo-dependent hydrolases superfamily. Hydantoinase/dihydropyrimidinase family.</text>
</comment>
<protein>
    <submittedName>
        <fullName evidence="7">Dihydropyrimidinase</fullName>
        <ecNumber evidence="7">3.5.2.2</ecNumber>
    </submittedName>
</protein>
<evidence type="ECO:0000313" key="8">
    <source>
        <dbReference type="Proteomes" id="UP000824128"/>
    </source>
</evidence>
<evidence type="ECO:0000259" key="6">
    <source>
        <dbReference type="Pfam" id="PF01979"/>
    </source>
</evidence>
<dbReference type="Gene3D" id="2.30.40.10">
    <property type="entry name" value="Urease, subunit C, domain 1"/>
    <property type="match status" value="1"/>
</dbReference>
<reference evidence="7" key="1">
    <citation type="submission" date="2020-10" db="EMBL/GenBank/DDBJ databases">
        <authorList>
            <person name="Gilroy R."/>
        </authorList>
    </citation>
    <scope>NUCLEOTIDE SEQUENCE</scope>
    <source>
        <strain evidence="7">ChiGjej2B2-16831</strain>
    </source>
</reference>
<dbReference type="PROSITE" id="PS01137">
    <property type="entry name" value="TATD_1"/>
    <property type="match status" value="1"/>
</dbReference>
<comment type="cofactor">
    <cofactor evidence="1">
        <name>Zn(2+)</name>
        <dbReference type="ChEBI" id="CHEBI:29105"/>
    </cofactor>
</comment>
<dbReference type="CDD" id="cd01314">
    <property type="entry name" value="D-HYD"/>
    <property type="match status" value="1"/>
</dbReference>
<dbReference type="SUPFAM" id="SSF51556">
    <property type="entry name" value="Metallo-dependent hydrolases"/>
    <property type="match status" value="1"/>
</dbReference>
<gene>
    <name evidence="7" type="primary">hydA</name>
    <name evidence="7" type="ORF">IAD24_00530</name>
</gene>
<dbReference type="SUPFAM" id="SSF51338">
    <property type="entry name" value="Composite domain of metallo-dependent hydrolases"/>
    <property type="match status" value="1"/>
</dbReference>
<dbReference type="EMBL" id="DVNZ01000017">
    <property type="protein sequence ID" value="HIU93619.1"/>
    <property type="molecule type" value="Genomic_DNA"/>
</dbReference>
<dbReference type="PANTHER" id="PTHR11647">
    <property type="entry name" value="HYDRANTOINASE/DIHYDROPYRIMIDINASE FAMILY MEMBER"/>
    <property type="match status" value="1"/>
</dbReference>
<dbReference type="GO" id="GO:0046872">
    <property type="term" value="F:metal ion binding"/>
    <property type="evidence" value="ECO:0007669"/>
    <property type="project" value="UniProtKB-KW"/>
</dbReference>
<dbReference type="AlphaFoldDB" id="A0A9D1N2M1"/>
<dbReference type="InterPro" id="IPR011778">
    <property type="entry name" value="Hydantoinase/dihydroPyrase"/>
</dbReference>
<sequence>MRLLIKNGTVISGGKAERADVFVQDGVIRAVAPGFDAPCERVLDAAGCFVMPGYIDTHTHLDLPLGSVTTADDFDSGTHAAVLGGTTTVLDFATQDRGMTMQQALRVWHEKAVGSHCNYGFHMAISEWNGARAAEVPLIARQGVTSFKMYMVYDAMRLDDGAMLDALGCMARCGCLAGVHCENYGLLNELIRRLHAAGRFDAAAHPLSRPALVEAEAVARLMRIAQLAGTPVWVVHLSTAAGLEEAQRARTRGQSVLLETCPQYFALDEGRYAEPDAAKYVLSPPLRSAADREAVLAALAGPIDVLGTDHCSFTMAQKAAGSGDFTKIPNGGAGIQNRAELLYAFAVATGRITPERMSALLSENAAKAFGMYPQKGALRAGSDADIAIFDPARRRTISWRTNAHRCDNSPYEGMTVPGSVRDVVLGGELVVEDGRLVQRGRGRFVARRPCFPPLP</sequence>